<dbReference type="Pfam" id="PF19060">
    <property type="entry name" value="DVNP"/>
    <property type="match status" value="1"/>
</dbReference>
<accession>A0A6C0J792</accession>
<feature type="region of interest" description="Disordered" evidence="1">
    <location>
        <begin position="50"/>
        <end position="83"/>
    </location>
</feature>
<organism evidence="2">
    <name type="scientific">viral metagenome</name>
    <dbReference type="NCBI Taxonomy" id="1070528"/>
    <lineage>
        <taxon>unclassified sequences</taxon>
        <taxon>metagenomes</taxon>
        <taxon>organismal metagenomes</taxon>
    </lineage>
</organism>
<dbReference type="InterPro" id="IPR043928">
    <property type="entry name" value="DNVP"/>
</dbReference>
<sequence length="83" mass="9659">MARNKIRRYGTRAEVMSGTARMTQGRLTKSDFMYNTKGYIVSKKKSIKMKGEENPLKKQKYLQTKKGKFGPARKKTIKKKNKL</sequence>
<evidence type="ECO:0000313" key="2">
    <source>
        <dbReference type="EMBL" id="QHU01529.1"/>
    </source>
</evidence>
<protein>
    <submittedName>
        <fullName evidence="2">Uncharacterized protein</fullName>
    </submittedName>
</protein>
<dbReference type="AlphaFoldDB" id="A0A6C0J792"/>
<dbReference type="EMBL" id="MN740345">
    <property type="protein sequence ID" value="QHU01529.1"/>
    <property type="molecule type" value="Genomic_DNA"/>
</dbReference>
<proteinExistence type="predicted"/>
<feature type="compositionally biased region" description="Basic residues" evidence="1">
    <location>
        <begin position="57"/>
        <end position="83"/>
    </location>
</feature>
<name>A0A6C0J792_9ZZZZ</name>
<dbReference type="GO" id="GO:0051276">
    <property type="term" value="P:chromosome organization"/>
    <property type="evidence" value="ECO:0007669"/>
    <property type="project" value="InterPro"/>
</dbReference>
<evidence type="ECO:0000256" key="1">
    <source>
        <dbReference type="SAM" id="MobiDB-lite"/>
    </source>
</evidence>
<reference evidence="2" key="1">
    <citation type="journal article" date="2020" name="Nature">
        <title>Giant virus diversity and host interactions through global metagenomics.</title>
        <authorList>
            <person name="Schulz F."/>
            <person name="Roux S."/>
            <person name="Paez-Espino D."/>
            <person name="Jungbluth S."/>
            <person name="Walsh D.A."/>
            <person name="Denef V.J."/>
            <person name="McMahon K.D."/>
            <person name="Konstantinidis K.T."/>
            <person name="Eloe-Fadrosh E.A."/>
            <person name="Kyrpides N.C."/>
            <person name="Woyke T."/>
        </authorList>
    </citation>
    <scope>NUCLEOTIDE SEQUENCE</scope>
    <source>
        <strain evidence="2">GVMAG-M-3300025860-25</strain>
    </source>
</reference>
<dbReference type="GO" id="GO:0003677">
    <property type="term" value="F:DNA binding"/>
    <property type="evidence" value="ECO:0007669"/>
    <property type="project" value="InterPro"/>
</dbReference>